<organism evidence="1 2">
    <name type="scientific">Algibacter agarivorans</name>
    <dbReference type="NCBI Taxonomy" id="1109741"/>
    <lineage>
        <taxon>Bacteria</taxon>
        <taxon>Pseudomonadati</taxon>
        <taxon>Bacteroidota</taxon>
        <taxon>Flavobacteriia</taxon>
        <taxon>Flavobacteriales</taxon>
        <taxon>Flavobacteriaceae</taxon>
        <taxon>Algibacter</taxon>
    </lineage>
</organism>
<dbReference type="EMBL" id="BAABJJ010000012">
    <property type="protein sequence ID" value="GAA4939787.1"/>
    <property type="molecule type" value="Genomic_DNA"/>
</dbReference>
<sequence length="54" mass="6377">MTKESSKSTESEVVYQTEVIKDETYDHKVKFEARETYYNVKEKANTLACETHEK</sequence>
<keyword evidence="2" id="KW-1185">Reference proteome</keyword>
<reference evidence="2" key="1">
    <citation type="journal article" date="2019" name="Int. J. Syst. Evol. Microbiol.">
        <title>The Global Catalogue of Microorganisms (GCM) 10K type strain sequencing project: providing services to taxonomists for standard genome sequencing and annotation.</title>
        <authorList>
            <consortium name="The Broad Institute Genomics Platform"/>
            <consortium name="The Broad Institute Genome Sequencing Center for Infectious Disease"/>
            <person name="Wu L."/>
            <person name="Ma J."/>
        </authorList>
    </citation>
    <scope>NUCLEOTIDE SEQUENCE [LARGE SCALE GENOMIC DNA]</scope>
    <source>
        <strain evidence="2">JCM 18285</strain>
    </source>
</reference>
<protein>
    <submittedName>
        <fullName evidence="1">Uncharacterized protein</fullName>
    </submittedName>
</protein>
<dbReference type="RefSeq" id="WP_345190645.1">
    <property type="nucleotide sequence ID" value="NZ_BAABJJ010000012.1"/>
</dbReference>
<accession>A0ABP9GFS5</accession>
<comment type="caution">
    <text evidence="1">The sequence shown here is derived from an EMBL/GenBank/DDBJ whole genome shotgun (WGS) entry which is preliminary data.</text>
</comment>
<name>A0ABP9GFS5_9FLAO</name>
<evidence type="ECO:0000313" key="2">
    <source>
        <dbReference type="Proteomes" id="UP001501302"/>
    </source>
</evidence>
<proteinExistence type="predicted"/>
<dbReference type="Proteomes" id="UP001501302">
    <property type="component" value="Unassembled WGS sequence"/>
</dbReference>
<gene>
    <name evidence="1" type="ORF">GCM10023314_10670</name>
</gene>
<evidence type="ECO:0000313" key="1">
    <source>
        <dbReference type="EMBL" id="GAA4939787.1"/>
    </source>
</evidence>